<evidence type="ECO:0000256" key="2">
    <source>
        <dbReference type="ARBA" id="ARBA00022475"/>
    </source>
</evidence>
<proteinExistence type="predicted"/>
<name>A0A5C6UYP8_9FLAO</name>
<evidence type="ECO:0000313" key="7">
    <source>
        <dbReference type="EMBL" id="TXC76088.1"/>
    </source>
</evidence>
<organism evidence="7 8">
    <name type="scientific">Luteibaculum oceani</name>
    <dbReference type="NCBI Taxonomy" id="1294296"/>
    <lineage>
        <taxon>Bacteria</taxon>
        <taxon>Pseudomonadati</taxon>
        <taxon>Bacteroidota</taxon>
        <taxon>Flavobacteriia</taxon>
        <taxon>Flavobacteriales</taxon>
        <taxon>Luteibaculaceae</taxon>
        <taxon>Luteibaculum</taxon>
    </lineage>
</organism>
<feature type="transmembrane region" description="Helical" evidence="6">
    <location>
        <begin position="421"/>
        <end position="446"/>
    </location>
</feature>
<dbReference type="EMBL" id="VORB01000011">
    <property type="protein sequence ID" value="TXC76088.1"/>
    <property type="molecule type" value="Genomic_DNA"/>
</dbReference>
<comment type="caution">
    <text evidence="7">The sequence shown here is derived from an EMBL/GenBank/DDBJ whole genome shotgun (WGS) entry which is preliminary data.</text>
</comment>
<keyword evidence="4 6" id="KW-1133">Transmembrane helix</keyword>
<feature type="transmembrane region" description="Helical" evidence="6">
    <location>
        <begin position="12"/>
        <end position="39"/>
    </location>
</feature>
<protein>
    <submittedName>
        <fullName evidence="7">YjgP/YjgQ family permease</fullName>
    </submittedName>
</protein>
<feature type="transmembrane region" description="Helical" evidence="6">
    <location>
        <begin position="371"/>
        <end position="391"/>
    </location>
</feature>
<feature type="transmembrane region" description="Helical" evidence="6">
    <location>
        <begin position="105"/>
        <end position="127"/>
    </location>
</feature>
<keyword evidence="8" id="KW-1185">Reference proteome</keyword>
<feature type="transmembrane region" description="Helical" evidence="6">
    <location>
        <begin position="59"/>
        <end position="84"/>
    </location>
</feature>
<dbReference type="Proteomes" id="UP000321168">
    <property type="component" value="Unassembled WGS sequence"/>
</dbReference>
<dbReference type="Pfam" id="PF03739">
    <property type="entry name" value="LptF_LptG"/>
    <property type="match status" value="1"/>
</dbReference>
<sequence length="477" mass="53976">MQTSTLFNKLSILTFRAFFGPFLATFFLTLFILVMQFVWKYIDDLMGKGLEFTVVAELLLYATANLVTLALPLGILLASIMTFGNMAEKYELVALKSSGLSLFRIMRPMLILVCILTLSAFLFSNYASPVANLKFKTLLWDVTEQKPALELKDNIFYNGIEGYSIRVKSKDNETGQLNDVLIYDHREENKGNTYVIRAEYGFMSKSANGQLLLLTLYNGDSYEEVAKNPRMVSNFPHVRNNFKKQIISFDLSGFNLTRSDENLFKQGYQMLNYRQLEHVADSLDQVKERKIESYLGYLERSICLTADSAVLKEPTSPATFGHLYDSDVNNIIIMAQNQIRNAKAYAQRTDYEDETRQKTINRYRVEKTRKVSLSLACIILFFIGGPLGAIIKKGGMGMPVVFAVIFFLVFHVLSMSGEKMAIANVVSVHTGMFLSYFVLVPIAIFVTIKANQDSALFDAASYQKLLSKIPLIKKTVK</sequence>
<dbReference type="InterPro" id="IPR005495">
    <property type="entry name" value="LptG/LptF_permease"/>
</dbReference>
<keyword evidence="5 6" id="KW-0472">Membrane</keyword>
<feature type="transmembrane region" description="Helical" evidence="6">
    <location>
        <begin position="398"/>
        <end position="415"/>
    </location>
</feature>
<dbReference type="GO" id="GO:0043190">
    <property type="term" value="C:ATP-binding cassette (ABC) transporter complex"/>
    <property type="evidence" value="ECO:0007669"/>
    <property type="project" value="TreeGrafter"/>
</dbReference>
<evidence type="ECO:0000313" key="8">
    <source>
        <dbReference type="Proteomes" id="UP000321168"/>
    </source>
</evidence>
<evidence type="ECO:0000256" key="1">
    <source>
        <dbReference type="ARBA" id="ARBA00004651"/>
    </source>
</evidence>
<dbReference type="PANTHER" id="PTHR33529:SF6">
    <property type="entry name" value="YJGP_YJGQ FAMILY PERMEASE"/>
    <property type="match status" value="1"/>
</dbReference>
<dbReference type="AlphaFoldDB" id="A0A5C6UYP8"/>
<gene>
    <name evidence="7" type="ORF">FRX97_11280</name>
</gene>
<comment type="subcellular location">
    <subcellularLocation>
        <location evidence="1">Cell membrane</location>
        <topology evidence="1">Multi-pass membrane protein</topology>
    </subcellularLocation>
</comment>
<keyword evidence="3 6" id="KW-0812">Transmembrane</keyword>
<accession>A0A5C6UYP8</accession>
<dbReference type="PANTHER" id="PTHR33529">
    <property type="entry name" value="SLR0882 PROTEIN-RELATED"/>
    <property type="match status" value="1"/>
</dbReference>
<evidence type="ECO:0000256" key="5">
    <source>
        <dbReference type="ARBA" id="ARBA00023136"/>
    </source>
</evidence>
<evidence type="ECO:0000256" key="6">
    <source>
        <dbReference type="SAM" id="Phobius"/>
    </source>
</evidence>
<evidence type="ECO:0000256" key="4">
    <source>
        <dbReference type="ARBA" id="ARBA00022989"/>
    </source>
</evidence>
<dbReference type="GO" id="GO:0015920">
    <property type="term" value="P:lipopolysaccharide transport"/>
    <property type="evidence" value="ECO:0007669"/>
    <property type="project" value="TreeGrafter"/>
</dbReference>
<reference evidence="7 8" key="1">
    <citation type="submission" date="2019-08" db="EMBL/GenBank/DDBJ databases">
        <title>Genome of Luteibaculum oceani JCM 18817.</title>
        <authorList>
            <person name="Bowman J.P."/>
        </authorList>
    </citation>
    <scope>NUCLEOTIDE SEQUENCE [LARGE SCALE GENOMIC DNA]</scope>
    <source>
        <strain evidence="7 8">JCM 18817</strain>
    </source>
</reference>
<keyword evidence="2" id="KW-1003">Cell membrane</keyword>
<evidence type="ECO:0000256" key="3">
    <source>
        <dbReference type="ARBA" id="ARBA00022692"/>
    </source>
</evidence>
<dbReference type="OrthoDB" id="1096108at2"/>